<dbReference type="Proteomes" id="UP000828390">
    <property type="component" value="Unassembled WGS sequence"/>
</dbReference>
<comment type="caution">
    <text evidence="1">The sequence shown here is derived from an EMBL/GenBank/DDBJ whole genome shotgun (WGS) entry which is preliminary data.</text>
</comment>
<name>A0A9D4DVY9_DREPO</name>
<gene>
    <name evidence="1" type="ORF">DPMN_170228</name>
</gene>
<protein>
    <submittedName>
        <fullName evidence="1">Uncharacterized protein</fullName>
    </submittedName>
</protein>
<sequence>MDNEDSDMKRLTRYKQYYNISNTCHGMLVIICIALPPDVLTNRCIFQNDAMCMDASNAFFEIDAVRNDLSIAGNIIICARSRRVSIMIPLTMELLNEFFSLRLDRHERDLKDQRHKPYAEMLEKKRVLD</sequence>
<accession>A0A9D4DVY9</accession>
<reference evidence="1" key="2">
    <citation type="submission" date="2020-11" db="EMBL/GenBank/DDBJ databases">
        <authorList>
            <person name="McCartney M.A."/>
            <person name="Auch B."/>
            <person name="Kono T."/>
            <person name="Mallez S."/>
            <person name="Becker A."/>
            <person name="Gohl D.M."/>
            <person name="Silverstein K.A.T."/>
            <person name="Koren S."/>
            <person name="Bechman K.B."/>
            <person name="Herman A."/>
            <person name="Abrahante J.E."/>
            <person name="Garbe J."/>
        </authorList>
    </citation>
    <scope>NUCLEOTIDE SEQUENCE</scope>
    <source>
        <strain evidence="1">Duluth1</strain>
        <tissue evidence="1">Whole animal</tissue>
    </source>
</reference>
<evidence type="ECO:0000313" key="1">
    <source>
        <dbReference type="EMBL" id="KAH3768984.1"/>
    </source>
</evidence>
<keyword evidence="2" id="KW-1185">Reference proteome</keyword>
<dbReference type="EMBL" id="JAIWYP010000009">
    <property type="protein sequence ID" value="KAH3768984.1"/>
    <property type="molecule type" value="Genomic_DNA"/>
</dbReference>
<evidence type="ECO:0000313" key="2">
    <source>
        <dbReference type="Proteomes" id="UP000828390"/>
    </source>
</evidence>
<organism evidence="1 2">
    <name type="scientific">Dreissena polymorpha</name>
    <name type="common">Zebra mussel</name>
    <name type="synonym">Mytilus polymorpha</name>
    <dbReference type="NCBI Taxonomy" id="45954"/>
    <lineage>
        <taxon>Eukaryota</taxon>
        <taxon>Metazoa</taxon>
        <taxon>Spiralia</taxon>
        <taxon>Lophotrochozoa</taxon>
        <taxon>Mollusca</taxon>
        <taxon>Bivalvia</taxon>
        <taxon>Autobranchia</taxon>
        <taxon>Heteroconchia</taxon>
        <taxon>Euheterodonta</taxon>
        <taxon>Imparidentia</taxon>
        <taxon>Neoheterodontei</taxon>
        <taxon>Myida</taxon>
        <taxon>Dreissenoidea</taxon>
        <taxon>Dreissenidae</taxon>
        <taxon>Dreissena</taxon>
    </lineage>
</organism>
<reference evidence="1" key="1">
    <citation type="journal article" date="2019" name="bioRxiv">
        <title>The Genome of the Zebra Mussel, Dreissena polymorpha: A Resource for Invasive Species Research.</title>
        <authorList>
            <person name="McCartney M.A."/>
            <person name="Auch B."/>
            <person name="Kono T."/>
            <person name="Mallez S."/>
            <person name="Zhang Y."/>
            <person name="Obille A."/>
            <person name="Becker A."/>
            <person name="Abrahante J.E."/>
            <person name="Garbe J."/>
            <person name="Badalamenti J.P."/>
            <person name="Herman A."/>
            <person name="Mangelson H."/>
            <person name="Liachko I."/>
            <person name="Sullivan S."/>
            <person name="Sone E.D."/>
            <person name="Koren S."/>
            <person name="Silverstein K.A.T."/>
            <person name="Beckman K.B."/>
            <person name="Gohl D.M."/>
        </authorList>
    </citation>
    <scope>NUCLEOTIDE SEQUENCE</scope>
    <source>
        <strain evidence="1">Duluth1</strain>
        <tissue evidence="1">Whole animal</tissue>
    </source>
</reference>
<proteinExistence type="predicted"/>
<dbReference type="AlphaFoldDB" id="A0A9D4DVY9"/>